<evidence type="ECO:0000313" key="2">
    <source>
        <dbReference type="EMBL" id="KCW84666.1"/>
    </source>
</evidence>
<proteinExistence type="predicted"/>
<keyword evidence="1" id="KW-0812">Transmembrane</keyword>
<dbReference type="AlphaFoldDB" id="A0A059D2K4"/>
<dbReference type="EMBL" id="KK198754">
    <property type="protein sequence ID" value="KCW84666.1"/>
    <property type="molecule type" value="Genomic_DNA"/>
</dbReference>
<dbReference type="Gramene" id="KCW84666">
    <property type="protein sequence ID" value="KCW84666"/>
    <property type="gene ID" value="EUGRSUZ_B01488"/>
</dbReference>
<sequence>MKRKCRINNPVRILACKIQTTIVIYEHNIAIDCNCNLFLLFLSISIFIIGLIYLWQPILFDIISQLVTIITLHIPP</sequence>
<feature type="transmembrane region" description="Helical" evidence="1">
    <location>
        <begin position="37"/>
        <end position="55"/>
    </location>
</feature>
<evidence type="ECO:0000256" key="1">
    <source>
        <dbReference type="SAM" id="Phobius"/>
    </source>
</evidence>
<keyword evidence="1" id="KW-1133">Transmembrane helix</keyword>
<dbReference type="InParanoid" id="A0A059D2K4"/>
<gene>
    <name evidence="2" type="ORF">EUGRSUZ_B01488</name>
</gene>
<accession>A0A059D2K4</accession>
<reference evidence="2" key="1">
    <citation type="submission" date="2013-07" db="EMBL/GenBank/DDBJ databases">
        <title>The genome of Eucalyptus grandis.</title>
        <authorList>
            <person name="Schmutz J."/>
            <person name="Hayes R."/>
            <person name="Myburg A."/>
            <person name="Tuskan G."/>
            <person name="Grattapaglia D."/>
            <person name="Rokhsar D.S."/>
        </authorList>
    </citation>
    <scope>NUCLEOTIDE SEQUENCE</scope>
    <source>
        <tissue evidence="2">Leaf extractions</tissue>
    </source>
</reference>
<keyword evidence="1" id="KW-0472">Membrane</keyword>
<protein>
    <submittedName>
        <fullName evidence="2">Uncharacterized protein</fullName>
    </submittedName>
</protein>
<name>A0A059D2K4_EUCGR</name>
<organism evidence="2">
    <name type="scientific">Eucalyptus grandis</name>
    <name type="common">Flooded gum</name>
    <dbReference type="NCBI Taxonomy" id="71139"/>
    <lineage>
        <taxon>Eukaryota</taxon>
        <taxon>Viridiplantae</taxon>
        <taxon>Streptophyta</taxon>
        <taxon>Embryophyta</taxon>
        <taxon>Tracheophyta</taxon>
        <taxon>Spermatophyta</taxon>
        <taxon>Magnoliopsida</taxon>
        <taxon>eudicotyledons</taxon>
        <taxon>Gunneridae</taxon>
        <taxon>Pentapetalae</taxon>
        <taxon>rosids</taxon>
        <taxon>malvids</taxon>
        <taxon>Myrtales</taxon>
        <taxon>Myrtaceae</taxon>
        <taxon>Myrtoideae</taxon>
        <taxon>Eucalypteae</taxon>
        <taxon>Eucalyptus</taxon>
    </lineage>
</organism>